<evidence type="ECO:0000313" key="13">
    <source>
        <dbReference type="EMBL" id="MBW19823.1"/>
    </source>
</evidence>
<evidence type="ECO:0000256" key="5">
    <source>
        <dbReference type="ARBA" id="ARBA00022989"/>
    </source>
</evidence>
<keyword evidence="6" id="KW-0811">Translocation</keyword>
<dbReference type="GO" id="GO:1990429">
    <property type="term" value="C:peroxisomal importomer complex"/>
    <property type="evidence" value="ECO:0007669"/>
    <property type="project" value="TreeGrafter"/>
</dbReference>
<dbReference type="GO" id="GO:0005778">
    <property type="term" value="C:peroxisomal membrane"/>
    <property type="evidence" value="ECO:0007669"/>
    <property type="project" value="UniProtKB-SubCell"/>
</dbReference>
<dbReference type="InterPro" id="IPR035463">
    <property type="entry name" value="Pex13"/>
</dbReference>
<evidence type="ECO:0000256" key="3">
    <source>
        <dbReference type="ARBA" id="ARBA00022692"/>
    </source>
</evidence>
<dbReference type="EMBL" id="GFXV01008018">
    <property type="protein sequence ID" value="MBW19823.1"/>
    <property type="molecule type" value="Transcribed_RNA"/>
</dbReference>
<evidence type="ECO:0000256" key="1">
    <source>
        <dbReference type="ARBA" id="ARBA00006033"/>
    </source>
</evidence>
<keyword evidence="4" id="KW-0653">Protein transport</keyword>
<dbReference type="OrthoDB" id="10037838at2759"/>
<gene>
    <name evidence="13" type="primary">PEX13_0</name>
</gene>
<evidence type="ECO:0000256" key="2">
    <source>
        <dbReference type="ARBA" id="ARBA00022448"/>
    </source>
</evidence>
<keyword evidence="8" id="KW-0576">Peroxisome</keyword>
<proteinExistence type="inferred from homology"/>
<sequence length="282" mass="31053">MNDDDQEFKNIVHKSNHLLQNIPTGAVDPGRVAPPISTTPPITTTSPPPLPPHNTPLNTNVPRIQRRTMPTQYAIPNMNTYSGLAGAPYNNYPYRGMASMNMGGFNPYGAYGQLTNGQYQDPIVIAAAESSRPAFESIQAVVQSFNSVSMMLESTFAAMHMSFQALLGVAENFTRLKMFMTKLYSTIITFKLARWFLTKIFYLLRMVRGDRGSSAEEDLWSALSSTDNRQIIPSDGRSWPLVVFSGLLVATPYFVYKLLNSVTPVPNSANSSAAINTLPSNS</sequence>
<organism evidence="13">
    <name type="scientific">Melanaphis sacchari</name>
    <dbReference type="NCBI Taxonomy" id="742174"/>
    <lineage>
        <taxon>Eukaryota</taxon>
        <taxon>Metazoa</taxon>
        <taxon>Ecdysozoa</taxon>
        <taxon>Arthropoda</taxon>
        <taxon>Hexapoda</taxon>
        <taxon>Insecta</taxon>
        <taxon>Pterygota</taxon>
        <taxon>Neoptera</taxon>
        <taxon>Paraneoptera</taxon>
        <taxon>Hemiptera</taxon>
        <taxon>Sternorrhyncha</taxon>
        <taxon>Aphidomorpha</taxon>
        <taxon>Aphidoidea</taxon>
        <taxon>Aphididae</taxon>
        <taxon>Aphidini</taxon>
        <taxon>Melanaphis</taxon>
    </lineage>
</organism>
<dbReference type="InterPro" id="IPR007223">
    <property type="entry name" value="Peroxin-13_N"/>
</dbReference>
<comment type="similarity">
    <text evidence="1">Belongs to the peroxin-13 family.</text>
</comment>
<dbReference type="Pfam" id="PF04088">
    <property type="entry name" value="Peroxin-13_N"/>
    <property type="match status" value="1"/>
</dbReference>
<name>A0A2H8TZU9_9HEMI</name>
<evidence type="ECO:0000256" key="9">
    <source>
        <dbReference type="ARBA" id="ARBA00029693"/>
    </source>
</evidence>
<dbReference type="GO" id="GO:0016560">
    <property type="term" value="P:protein import into peroxisome matrix, docking"/>
    <property type="evidence" value="ECO:0007669"/>
    <property type="project" value="InterPro"/>
</dbReference>
<evidence type="ECO:0000256" key="11">
    <source>
        <dbReference type="SAM" id="MobiDB-lite"/>
    </source>
</evidence>
<comment type="subcellular location">
    <subcellularLocation>
        <location evidence="10">Peroxisome membrane</location>
    </subcellularLocation>
</comment>
<keyword evidence="3" id="KW-0812">Transmembrane</keyword>
<protein>
    <recommendedName>
        <fullName evidence="9">Peroxin-13</fullName>
    </recommendedName>
</protein>
<feature type="domain" description="Peroxin 13 N-terminal" evidence="12">
    <location>
        <begin position="127"/>
        <end position="259"/>
    </location>
</feature>
<feature type="region of interest" description="Disordered" evidence="11">
    <location>
        <begin position="20"/>
        <end position="61"/>
    </location>
</feature>
<evidence type="ECO:0000259" key="12">
    <source>
        <dbReference type="Pfam" id="PF04088"/>
    </source>
</evidence>
<reference evidence="13" key="1">
    <citation type="submission" date="2017-10" db="EMBL/GenBank/DDBJ databases">
        <title>Transcriptome Assembly of Sugarcane Aphid Adults.</title>
        <authorList>
            <person name="Scully E.D."/>
            <person name="Palmer N.A."/>
            <person name="Geib S.M."/>
            <person name="Sarath G."/>
            <person name="Sattler S.E."/>
        </authorList>
    </citation>
    <scope>NUCLEOTIDE SEQUENCE</scope>
    <source>
        <tissue evidence="13">Whole body</tissue>
    </source>
</reference>
<keyword evidence="5" id="KW-1133">Transmembrane helix</keyword>
<feature type="compositionally biased region" description="Low complexity" evidence="11">
    <location>
        <begin position="34"/>
        <end position="45"/>
    </location>
</feature>
<accession>A0A2H8TZU9</accession>
<evidence type="ECO:0000256" key="7">
    <source>
        <dbReference type="ARBA" id="ARBA00023136"/>
    </source>
</evidence>
<evidence type="ECO:0000256" key="8">
    <source>
        <dbReference type="ARBA" id="ARBA00023140"/>
    </source>
</evidence>
<dbReference type="AlphaFoldDB" id="A0A2H8TZU9"/>
<keyword evidence="7" id="KW-0472">Membrane</keyword>
<evidence type="ECO:0000256" key="10">
    <source>
        <dbReference type="ARBA" id="ARBA00046271"/>
    </source>
</evidence>
<dbReference type="PANTHER" id="PTHR19332:SF1">
    <property type="entry name" value="PEROXISOMAL MEMBRANE PROTEIN PEX13"/>
    <property type="match status" value="1"/>
</dbReference>
<evidence type="ECO:0000256" key="4">
    <source>
        <dbReference type="ARBA" id="ARBA00022927"/>
    </source>
</evidence>
<keyword evidence="2" id="KW-0813">Transport</keyword>
<evidence type="ECO:0000256" key="6">
    <source>
        <dbReference type="ARBA" id="ARBA00023010"/>
    </source>
</evidence>
<dbReference type="PANTHER" id="PTHR19332">
    <property type="entry name" value="PEROXISOMAL MEMBRANE PROTEIN PEX13"/>
    <property type="match status" value="1"/>
</dbReference>